<dbReference type="Proteomes" id="UP000004430">
    <property type="component" value="Unassembled WGS sequence"/>
</dbReference>
<feature type="compositionally biased region" description="Gly residues" evidence="1">
    <location>
        <begin position="1"/>
        <end position="10"/>
    </location>
</feature>
<dbReference type="AlphaFoldDB" id="A0AAV3BA56"/>
<gene>
    <name evidence="2" type="ORF">YPIP275_0053</name>
</gene>
<feature type="region of interest" description="Disordered" evidence="1">
    <location>
        <begin position="1"/>
        <end position="23"/>
    </location>
</feature>
<reference evidence="2 3" key="1">
    <citation type="submission" date="2008-01" db="EMBL/GenBank/DDBJ databases">
        <title>Yersinia pestis Strain IP275 project at JCVI/TIGR.</title>
        <authorList>
            <person name="Ravel J."/>
            <person name="Eppinger M."/>
            <person name="Fricke W.F."/>
            <person name="Rosovitz M."/>
            <person name="Lindler L.E."/>
            <person name="Bearden S."/>
            <person name="Shriefer M."/>
        </authorList>
    </citation>
    <scope>NUCLEOTIDE SEQUENCE [LARGE SCALE GENOMIC DNA]</scope>
    <source>
        <strain evidence="2 3">IP275</strain>
    </source>
</reference>
<evidence type="ECO:0000313" key="2">
    <source>
        <dbReference type="EMBL" id="EDR30799.1"/>
    </source>
</evidence>
<name>A0AAV3BA56_YERPE</name>
<evidence type="ECO:0000313" key="3">
    <source>
        <dbReference type="Proteomes" id="UP000004430"/>
    </source>
</evidence>
<proteinExistence type="predicted"/>
<dbReference type="EMBL" id="AAOS02000033">
    <property type="protein sequence ID" value="EDR30799.1"/>
    <property type="molecule type" value="Genomic_DNA"/>
</dbReference>
<sequence>MIWRPGIGGHHCGDNTKSWRGKLDDPLESVNLTESNEIP</sequence>
<evidence type="ECO:0000256" key="1">
    <source>
        <dbReference type="SAM" id="MobiDB-lite"/>
    </source>
</evidence>
<comment type="caution">
    <text evidence="2">The sequence shown here is derived from an EMBL/GenBank/DDBJ whole genome shotgun (WGS) entry which is preliminary data.</text>
</comment>
<accession>A0AAV3BA56</accession>
<protein>
    <submittedName>
        <fullName evidence="2">Uncharacterized protein</fullName>
    </submittedName>
</protein>
<reference evidence="2 3" key="2">
    <citation type="submission" date="2010-03" db="EMBL/GenBank/DDBJ databases">
        <authorList>
            <person name="Payne S.H."/>
            <person name="Sutton G.G."/>
        </authorList>
    </citation>
    <scope>NUCLEOTIDE SEQUENCE [LARGE SCALE GENOMIC DNA]</scope>
    <source>
        <strain evidence="2 3">IP275</strain>
    </source>
</reference>
<organism evidence="2 3">
    <name type="scientific">Yersinia pestis biovar Orientalis str. IP275</name>
    <dbReference type="NCBI Taxonomy" id="373665"/>
    <lineage>
        <taxon>Bacteria</taxon>
        <taxon>Pseudomonadati</taxon>
        <taxon>Pseudomonadota</taxon>
        <taxon>Gammaproteobacteria</taxon>
        <taxon>Enterobacterales</taxon>
        <taxon>Yersiniaceae</taxon>
        <taxon>Yersinia</taxon>
    </lineage>
</organism>